<dbReference type="Proteomes" id="UP000004510">
    <property type="component" value="Unassembled WGS sequence"/>
</dbReference>
<comment type="caution">
    <text evidence="2">The sequence shown here is derived from an EMBL/GenBank/DDBJ whole genome shotgun (WGS) entry which is preliminary data.</text>
</comment>
<dbReference type="EMBL" id="ADMS01000153">
    <property type="protein sequence ID" value="EFF72906.1"/>
    <property type="molecule type" value="Genomic_DNA"/>
</dbReference>
<evidence type="ECO:0000313" key="2">
    <source>
        <dbReference type="EMBL" id="EFF72906.1"/>
    </source>
</evidence>
<feature type="non-terminal residue" evidence="2">
    <location>
        <position position="1"/>
    </location>
</feature>
<organism evidence="2 3">
    <name type="scientific">Achromobacter piechaudii ATCC 43553</name>
    <dbReference type="NCBI Taxonomy" id="742159"/>
    <lineage>
        <taxon>Bacteria</taxon>
        <taxon>Pseudomonadati</taxon>
        <taxon>Pseudomonadota</taxon>
        <taxon>Betaproteobacteria</taxon>
        <taxon>Burkholderiales</taxon>
        <taxon>Alcaligenaceae</taxon>
        <taxon>Achromobacter</taxon>
    </lineage>
</organism>
<evidence type="ECO:0000256" key="1">
    <source>
        <dbReference type="SAM" id="MobiDB-lite"/>
    </source>
</evidence>
<dbReference type="HOGENOM" id="CLU_3300672_0_0_4"/>
<gene>
    <name evidence="2" type="ORF">HMPREF0004_5751</name>
</gene>
<feature type="compositionally biased region" description="Basic and acidic residues" evidence="1">
    <location>
        <begin position="9"/>
        <end position="20"/>
    </location>
</feature>
<feature type="region of interest" description="Disordered" evidence="1">
    <location>
        <begin position="1"/>
        <end position="40"/>
    </location>
</feature>
<protein>
    <submittedName>
        <fullName evidence="2">Uncharacterized protein</fullName>
    </submittedName>
</protein>
<name>D4XJV4_9BURK</name>
<reference evidence="3" key="1">
    <citation type="submission" date="2010-03" db="EMBL/GenBank/DDBJ databases">
        <title>Complete sequence of Mobiluncus curtisii ATCC 43063.</title>
        <authorList>
            <person name="Muzny D."/>
            <person name="Qin X."/>
            <person name="Deng J."/>
            <person name="Jiang H."/>
            <person name="Liu Y."/>
            <person name="Qu J."/>
            <person name="Song X.-Z."/>
            <person name="Zhang L."/>
            <person name="Thornton R."/>
            <person name="Coyle M."/>
            <person name="Francisco L."/>
            <person name="Jackson L."/>
            <person name="Javaid M."/>
            <person name="Korchina V."/>
            <person name="Kovar C."/>
            <person name="Mata R."/>
            <person name="Mathew T."/>
            <person name="Ngo R."/>
            <person name="Nguyen L."/>
            <person name="Nguyen N."/>
            <person name="Okwuonu G."/>
            <person name="Ongeri F."/>
            <person name="Pham C."/>
            <person name="Simmons D."/>
            <person name="Wilczek-Boney K."/>
            <person name="Hale W."/>
            <person name="Jakkamsetti A."/>
            <person name="Pham P."/>
            <person name="Ruth R."/>
            <person name="San Lucas F."/>
            <person name="Warren J."/>
            <person name="Zhang J."/>
            <person name="Zhao Z."/>
            <person name="Zhou C."/>
            <person name="Zhu D."/>
            <person name="Lee S."/>
            <person name="Bess C."/>
            <person name="Blankenburg K."/>
            <person name="Forbes L."/>
            <person name="Fu Q."/>
            <person name="Gubbala S."/>
            <person name="Hirani K."/>
            <person name="Jayaseelan J.C."/>
            <person name="Lara F."/>
            <person name="Munidasa M."/>
            <person name="Palculict T."/>
            <person name="Patil S."/>
            <person name="Pu L.-L."/>
            <person name="Saada N."/>
            <person name="Tang L."/>
            <person name="Weissenberger G."/>
            <person name="Zhu Y."/>
            <person name="Hemphill L."/>
            <person name="Shang Y."/>
            <person name="Youmans B."/>
            <person name="Ayvaz T."/>
            <person name="Ross M."/>
            <person name="Santibanez J."/>
            <person name="Aqrawi P."/>
            <person name="Gross S."/>
            <person name="Joshi V."/>
            <person name="Fowler G."/>
            <person name="Nazareth L."/>
            <person name="Reid J."/>
            <person name="Worley K."/>
            <person name="Petrosino J."/>
            <person name="Highlander S."/>
            <person name="Gibbs R."/>
            <person name="Gibbs R."/>
        </authorList>
    </citation>
    <scope>NUCLEOTIDE SEQUENCE [LARGE SCALE GENOMIC DNA]</scope>
    <source>
        <strain evidence="3">ATCC 43553</strain>
    </source>
</reference>
<evidence type="ECO:0000313" key="3">
    <source>
        <dbReference type="Proteomes" id="UP000004510"/>
    </source>
</evidence>
<dbReference type="AlphaFoldDB" id="D4XJV4"/>
<accession>D4XJV4</accession>
<sequence length="40" mass="4179">PGRGAGGTVDRRVDADKPPGRIEQGPPELPGLMAAPVWTR</sequence>
<proteinExistence type="predicted"/>